<dbReference type="PANTHER" id="PTHR35794:SF1">
    <property type="entry name" value="CELL CYCLE PROTEIN GPSB"/>
    <property type="match status" value="1"/>
</dbReference>
<evidence type="ECO:0000313" key="8">
    <source>
        <dbReference type="EMBL" id="MFC7392716.1"/>
    </source>
</evidence>
<keyword evidence="9" id="KW-1185">Reference proteome</keyword>
<feature type="coiled-coil region" evidence="7">
    <location>
        <begin position="36"/>
        <end position="70"/>
    </location>
</feature>
<dbReference type="GO" id="GO:0051301">
    <property type="term" value="P:cell division"/>
    <property type="evidence" value="ECO:0007669"/>
    <property type="project" value="UniProtKB-KW"/>
</dbReference>
<sequence length="104" mass="12083">MDNNNKVSQLTAKEIAEKDFKSAMRGYNIVEVDEFLDAIIKDYEAFNREIMRLRQEIQRLKHDAGSQKTEPRRPIAAAQGQTNYDILKRLSNLEKHVFGSRLSE</sequence>
<evidence type="ECO:0000256" key="6">
    <source>
        <dbReference type="ARBA" id="ARBA00023306"/>
    </source>
</evidence>
<organism evidence="8 9">
    <name type="scientific">Scopulibacillus cellulosilyticus</name>
    <dbReference type="NCBI Taxonomy" id="2665665"/>
    <lineage>
        <taxon>Bacteria</taxon>
        <taxon>Bacillati</taxon>
        <taxon>Bacillota</taxon>
        <taxon>Bacilli</taxon>
        <taxon>Bacillales</taxon>
        <taxon>Sporolactobacillaceae</taxon>
        <taxon>Scopulibacillus</taxon>
    </lineage>
</organism>
<evidence type="ECO:0000256" key="4">
    <source>
        <dbReference type="ARBA" id="ARBA00022960"/>
    </source>
</evidence>
<evidence type="ECO:0000256" key="5">
    <source>
        <dbReference type="ARBA" id="ARBA00023054"/>
    </source>
</evidence>
<evidence type="ECO:0000256" key="1">
    <source>
        <dbReference type="ARBA" id="ARBA00004496"/>
    </source>
</evidence>
<dbReference type="Pfam" id="PF05103">
    <property type="entry name" value="DivIVA"/>
    <property type="match status" value="1"/>
</dbReference>
<dbReference type="InterPro" id="IPR019933">
    <property type="entry name" value="DivIVA_domain"/>
</dbReference>
<keyword evidence="2" id="KW-0963">Cytoplasm</keyword>
<dbReference type="NCBIfam" id="TIGR03544">
    <property type="entry name" value="DivI1A_domain"/>
    <property type="match status" value="1"/>
</dbReference>
<gene>
    <name evidence="8" type="primary">gpsB</name>
    <name evidence="8" type="ORF">ACFQRG_06920</name>
</gene>
<dbReference type="EMBL" id="JBHTCO010000005">
    <property type="protein sequence ID" value="MFC7392716.1"/>
    <property type="molecule type" value="Genomic_DNA"/>
</dbReference>
<keyword evidence="3 8" id="KW-0132">Cell division</keyword>
<accession>A0ABW2PZT1</accession>
<evidence type="ECO:0000256" key="7">
    <source>
        <dbReference type="SAM" id="Coils"/>
    </source>
</evidence>
<evidence type="ECO:0000256" key="3">
    <source>
        <dbReference type="ARBA" id="ARBA00022618"/>
    </source>
</evidence>
<comment type="caution">
    <text evidence="8">The sequence shown here is derived from an EMBL/GenBank/DDBJ whole genome shotgun (WGS) entry which is preliminary data.</text>
</comment>
<proteinExistence type="predicted"/>
<keyword evidence="4" id="KW-0133">Cell shape</keyword>
<dbReference type="PANTHER" id="PTHR35794">
    <property type="entry name" value="CELL DIVISION PROTEIN DIVIVA"/>
    <property type="match status" value="1"/>
</dbReference>
<dbReference type="InterPro" id="IPR011229">
    <property type="entry name" value="Cell_cycle_GpsB"/>
</dbReference>
<evidence type="ECO:0000313" key="9">
    <source>
        <dbReference type="Proteomes" id="UP001596505"/>
    </source>
</evidence>
<dbReference type="NCBIfam" id="NF010725">
    <property type="entry name" value="PRK14127.1"/>
    <property type="match status" value="1"/>
</dbReference>
<dbReference type="RefSeq" id="WP_380965132.1">
    <property type="nucleotide sequence ID" value="NZ_JBHTCO010000005.1"/>
</dbReference>
<dbReference type="Gene3D" id="6.10.250.660">
    <property type="match status" value="1"/>
</dbReference>
<protein>
    <submittedName>
        <fullName evidence="8">Cell division regulator GpsB</fullName>
    </submittedName>
</protein>
<dbReference type="Proteomes" id="UP001596505">
    <property type="component" value="Unassembled WGS sequence"/>
</dbReference>
<keyword evidence="6" id="KW-0131">Cell cycle</keyword>
<keyword evidence="5 7" id="KW-0175">Coiled coil</keyword>
<dbReference type="PIRSF" id="PIRSF029938">
    <property type="entry name" value="UCP029938"/>
    <property type="match status" value="1"/>
</dbReference>
<dbReference type="InterPro" id="IPR007793">
    <property type="entry name" value="DivIVA_fam"/>
</dbReference>
<comment type="subcellular location">
    <subcellularLocation>
        <location evidence="1">Cytoplasm</location>
    </subcellularLocation>
</comment>
<name>A0ABW2PZT1_9BACL</name>
<reference evidence="9" key="1">
    <citation type="journal article" date="2019" name="Int. J. Syst. Evol. Microbiol.">
        <title>The Global Catalogue of Microorganisms (GCM) 10K type strain sequencing project: providing services to taxonomists for standard genome sequencing and annotation.</title>
        <authorList>
            <consortium name="The Broad Institute Genomics Platform"/>
            <consortium name="The Broad Institute Genome Sequencing Center for Infectious Disease"/>
            <person name="Wu L."/>
            <person name="Ma J."/>
        </authorList>
    </citation>
    <scope>NUCLEOTIDE SEQUENCE [LARGE SCALE GENOMIC DNA]</scope>
    <source>
        <strain evidence="9">CGMCC 1.16305</strain>
    </source>
</reference>
<evidence type="ECO:0000256" key="2">
    <source>
        <dbReference type="ARBA" id="ARBA00022490"/>
    </source>
</evidence>